<dbReference type="PANTHER" id="PTHR35004">
    <property type="entry name" value="TRANSPOSASE RV3428C-RELATED"/>
    <property type="match status" value="1"/>
</dbReference>
<evidence type="ECO:0000313" key="2">
    <source>
        <dbReference type="EMBL" id="MPM33553.1"/>
    </source>
</evidence>
<dbReference type="PANTHER" id="PTHR35004:SF8">
    <property type="entry name" value="TRANSPOSASE RV3428C-RELATED"/>
    <property type="match status" value="1"/>
</dbReference>
<feature type="domain" description="Integrase catalytic" evidence="1">
    <location>
        <begin position="132"/>
        <end position="312"/>
    </location>
</feature>
<dbReference type="Pfam" id="PF22483">
    <property type="entry name" value="Mu-transpos_C_2"/>
    <property type="match status" value="1"/>
</dbReference>
<evidence type="ECO:0000259" key="1">
    <source>
        <dbReference type="PROSITE" id="PS50994"/>
    </source>
</evidence>
<dbReference type="AlphaFoldDB" id="A0A644Z4A0"/>
<comment type="caution">
    <text evidence="2">The sequence shown here is derived from an EMBL/GenBank/DDBJ whole genome shotgun (WGS) entry which is preliminary data.</text>
</comment>
<dbReference type="InterPro" id="IPR054353">
    <property type="entry name" value="IstA-like_C"/>
</dbReference>
<reference evidence="2" key="1">
    <citation type="submission" date="2019-08" db="EMBL/GenBank/DDBJ databases">
        <authorList>
            <person name="Kucharzyk K."/>
            <person name="Murdoch R.W."/>
            <person name="Higgins S."/>
            <person name="Loffler F."/>
        </authorList>
    </citation>
    <scope>NUCLEOTIDE SEQUENCE</scope>
</reference>
<organism evidence="2">
    <name type="scientific">bioreactor metagenome</name>
    <dbReference type="NCBI Taxonomy" id="1076179"/>
    <lineage>
        <taxon>unclassified sequences</taxon>
        <taxon>metagenomes</taxon>
        <taxon>ecological metagenomes</taxon>
    </lineage>
</organism>
<name>A0A644Z4A0_9ZZZZ</name>
<dbReference type="GO" id="GO:0015074">
    <property type="term" value="P:DNA integration"/>
    <property type="evidence" value="ECO:0007669"/>
    <property type="project" value="InterPro"/>
</dbReference>
<dbReference type="PROSITE" id="PS50994">
    <property type="entry name" value="INTEGRASE"/>
    <property type="match status" value="1"/>
</dbReference>
<accession>A0A644Z4A0</accession>
<gene>
    <name evidence="2" type="ORF">SDC9_80129</name>
</gene>
<sequence length="515" mass="58534">MTNFKEILRLHYGGFSQRAIASSLSCSRDAVALCIKRAKERGLKLPVAEETTNEDLRTLLYNSQEGIRDPGYMLPDFAYVVEELKKPHVTNGLLWTEYLVQCKSTGLKPYSISQFNALVRDYSERQNIVLRQDHRPGEVLELDWSGSAILLCDRLTDETIPCHLFVAAFPFSNYFYAEAFSTMKMLAWVTGVVHALEFFEGVPLILRPDNLRTAVLKPDKYEPDLNTAMIELAQHYKTVVVPARTKAPRDKNVVEGSVGYASRQIIAAVRNQKFFSLGEMNQCIWDYMDQLNASDFKKKEGSRLALFREQEQTELLPLPIKPFQLFDRITATVAPDYHIEFDYRFYSLSPNRIKSEVQVKASADTVYIYYKDKLEAVHPRLPVKGQKSTLPEHIPEKHRDYLLWSADHFLSQARRIGPATEQMIRNVLASREYEVQSFRSCVGILRIAKRYSAECLEAACKQGLESGFHSYKAVNAIAKTLKDVVIPVGESASGMDVDEQALGDLYCVHETGGSR</sequence>
<dbReference type="NCBIfam" id="NF033546">
    <property type="entry name" value="transpos_IS21"/>
    <property type="match status" value="1"/>
</dbReference>
<dbReference type="InterPro" id="IPR001584">
    <property type="entry name" value="Integrase_cat-core"/>
</dbReference>
<protein>
    <submittedName>
        <fullName evidence="2">IS21 family transposase ISPpu7</fullName>
    </submittedName>
</protein>
<proteinExistence type="predicted"/>
<dbReference type="EMBL" id="VSSQ01006692">
    <property type="protein sequence ID" value="MPM33553.1"/>
    <property type="molecule type" value="Genomic_DNA"/>
</dbReference>